<dbReference type="OrthoDB" id="7839608at2"/>
<dbReference type="Proteomes" id="UP000245293">
    <property type="component" value="Unassembled WGS sequence"/>
</dbReference>
<dbReference type="EMBL" id="QETF01000017">
    <property type="protein sequence ID" value="PWG16153.1"/>
    <property type="molecule type" value="Genomic_DNA"/>
</dbReference>
<comment type="caution">
    <text evidence="1">The sequence shown here is derived from an EMBL/GenBank/DDBJ whole genome shotgun (WGS) entry which is preliminary data.</text>
</comment>
<gene>
    <name evidence="1" type="ORF">DFK10_13250</name>
</gene>
<sequence>MKVSMQMLRDLGVCDGANAYIGAWFAANDVEVIEYAVALQTLLDHQEAGQSWIDANYAGTAHSDYAGWVTWMRALATRPDAITYFGDHILEDLFRTGDGQLHETLAAACAHDQSRFAALRRDHAAARVINGVRFGEGGSETWEVVDPARDDLAGFDAFVWHDSATGLNHRTQSATEAIAFDAAQAKTLDAIDAAQRAAPIEQRITDESGAFRVWVAVGKGG</sequence>
<name>A0A2V1P0S2_9RHOB</name>
<dbReference type="AlphaFoldDB" id="A0A2V1P0S2"/>
<protein>
    <submittedName>
        <fullName evidence="1">Uncharacterized protein</fullName>
    </submittedName>
</protein>
<reference evidence="2" key="1">
    <citation type="submission" date="2018-05" db="EMBL/GenBank/DDBJ databases">
        <authorList>
            <person name="Du Z."/>
            <person name="Wang X."/>
        </authorList>
    </citation>
    <scope>NUCLEOTIDE SEQUENCE [LARGE SCALE GENOMIC DNA]</scope>
    <source>
        <strain evidence="2">WDS4C29</strain>
    </source>
</reference>
<accession>A0A2V1P0S2</accession>
<evidence type="ECO:0000313" key="1">
    <source>
        <dbReference type="EMBL" id="PWG16153.1"/>
    </source>
</evidence>
<dbReference type="RefSeq" id="WP_109389520.1">
    <property type="nucleotide sequence ID" value="NZ_QETF01000017.1"/>
</dbReference>
<organism evidence="1 2">
    <name type="scientific">Salibaculum griseiflavum</name>
    <dbReference type="NCBI Taxonomy" id="1914409"/>
    <lineage>
        <taxon>Bacteria</taxon>
        <taxon>Pseudomonadati</taxon>
        <taxon>Pseudomonadota</taxon>
        <taxon>Alphaproteobacteria</taxon>
        <taxon>Rhodobacterales</taxon>
        <taxon>Roseobacteraceae</taxon>
        <taxon>Salibaculum</taxon>
    </lineage>
</organism>
<proteinExistence type="predicted"/>
<keyword evidence="2" id="KW-1185">Reference proteome</keyword>
<evidence type="ECO:0000313" key="2">
    <source>
        <dbReference type="Proteomes" id="UP000245293"/>
    </source>
</evidence>